<gene>
    <name evidence="2" type="ORF">HA482_13710</name>
</gene>
<reference evidence="2 3" key="1">
    <citation type="journal article" date="2020" name="Arch. Microbiol.">
        <title>Bradyrhizobium campsiandrae sp. nov., a nitrogen-fixing bacterial strain isolated from a native leguminous tree from the Amazon adapted to flooded conditions.</title>
        <authorList>
            <person name="Cabral Michel D."/>
            <person name="Martins da Costa E."/>
            <person name="Azarias Guimaraes A."/>
            <person name="Soares de Carvalho T."/>
            <person name="Santos de Castro Caputo P."/>
            <person name="Willems A."/>
            <person name="de Souza Moreira F.M."/>
        </authorList>
    </citation>
    <scope>NUCLEOTIDE SEQUENCE [LARGE SCALE GENOMIC DNA]</scope>
    <source>
        <strain evidence="3">INPA 384B</strain>
    </source>
</reference>
<evidence type="ECO:0000313" key="3">
    <source>
        <dbReference type="Proteomes" id="UP000639516"/>
    </source>
</evidence>
<evidence type="ECO:0000256" key="1">
    <source>
        <dbReference type="SAM" id="Phobius"/>
    </source>
</evidence>
<dbReference type="InterPro" id="IPR005625">
    <property type="entry name" value="PepSY-ass_TM"/>
</dbReference>
<feature type="transmembrane region" description="Helical" evidence="1">
    <location>
        <begin position="443"/>
        <end position="464"/>
    </location>
</feature>
<sequence>MIGAIVLLHRWLGIAFCLLFAMWFASGIVMHFIPFPSLTEAERFAGPAPVERGQATMAIADAVAASGIADATRVRLIERSDGPVYIMSGPSRLQAIHASDGADASVKFSDVALAIARDHARQRGLDSTHAAIVACADYDQWSVPNGFDRHRPLFRIALGDAAGTDIYVSSRTGEVVLDTTRSERGWNWVGSVMHWIYPTVLRSNWALWDRLVSNLSAVALIAAVLGAALGVIRIRIRGRRISSPYRGWHGLHHIIGLVSTVFVLSWIFSGWLSMDHGRLFSRGQLTPAEASVTNAVPDWRAARSVDQRPISPSVRDVEWFAFNGNVYRRERVGRDKQVLLRPDGGTSEVLSAQDVLTLSTRLASGCDTVSVVAADDDYPARSIIPGAPVYRSRCGELWFDIDSADGNVLQRLDPSRRAYRWAYSALHTLDFPILVAHQRLRDVLIVGLCLLGLVFSMTGLVIGWRRLRRSFASPEA</sequence>
<dbReference type="Pfam" id="PF03929">
    <property type="entry name" value="PepSY_TM"/>
    <property type="match status" value="1"/>
</dbReference>
<feature type="transmembrane region" description="Helical" evidence="1">
    <location>
        <begin position="254"/>
        <end position="272"/>
    </location>
</feature>
<feature type="transmembrane region" description="Helical" evidence="1">
    <location>
        <begin position="211"/>
        <end position="234"/>
    </location>
</feature>
<dbReference type="PANTHER" id="PTHR34219">
    <property type="entry name" value="IRON-REGULATED INNER MEMBRANE PROTEIN-RELATED"/>
    <property type="match status" value="1"/>
</dbReference>
<keyword evidence="3" id="KW-1185">Reference proteome</keyword>
<proteinExistence type="predicted"/>
<keyword evidence="1" id="KW-1133">Transmembrane helix</keyword>
<keyword evidence="1" id="KW-0812">Transmembrane</keyword>
<keyword evidence="1" id="KW-0472">Membrane</keyword>
<feature type="transmembrane region" description="Helical" evidence="1">
    <location>
        <begin position="12"/>
        <end position="33"/>
    </location>
</feature>
<dbReference type="Proteomes" id="UP000639516">
    <property type="component" value="Unassembled WGS sequence"/>
</dbReference>
<comment type="caution">
    <text evidence="2">The sequence shown here is derived from an EMBL/GenBank/DDBJ whole genome shotgun (WGS) entry which is preliminary data.</text>
</comment>
<accession>A0ABR7U754</accession>
<protein>
    <submittedName>
        <fullName evidence="2">PepSY domain-containing protein</fullName>
    </submittedName>
</protein>
<name>A0ABR7U754_9BRAD</name>
<organism evidence="2 3">
    <name type="scientific">Bradyrhizobium campsiandrae</name>
    <dbReference type="NCBI Taxonomy" id="1729892"/>
    <lineage>
        <taxon>Bacteria</taxon>
        <taxon>Pseudomonadati</taxon>
        <taxon>Pseudomonadota</taxon>
        <taxon>Alphaproteobacteria</taxon>
        <taxon>Hyphomicrobiales</taxon>
        <taxon>Nitrobacteraceae</taxon>
        <taxon>Bradyrhizobium</taxon>
    </lineage>
</organism>
<dbReference type="PANTHER" id="PTHR34219:SF6">
    <property type="entry name" value="BLR3280 PROTEIN"/>
    <property type="match status" value="1"/>
</dbReference>
<evidence type="ECO:0000313" key="2">
    <source>
        <dbReference type="EMBL" id="MBC9979257.1"/>
    </source>
</evidence>
<dbReference type="RefSeq" id="WP_188097143.1">
    <property type="nucleotide sequence ID" value="NZ_JAANIH010000005.1"/>
</dbReference>
<dbReference type="EMBL" id="JAATTO010000017">
    <property type="protein sequence ID" value="MBC9979257.1"/>
    <property type="molecule type" value="Genomic_DNA"/>
</dbReference>